<gene>
    <name evidence="2" type="ordered locus">MADE_1007505</name>
</gene>
<dbReference type="SUPFAM" id="SSF51126">
    <property type="entry name" value="Pectin lyase-like"/>
    <property type="match status" value="1"/>
</dbReference>
<reference evidence="2 3" key="2">
    <citation type="journal article" date="2015" name="Antonie Van Leeuwenhoek">
        <title>Ecophysiological diversity of a novel member of the genus Alteromonas, and description of Alteromonas mediterranea sp. nov.</title>
        <authorList>
            <person name="Ivanova E.P."/>
            <person name="Lopez-Perez M."/>
            <person name="Zabalos M."/>
            <person name="Nguyen S.H."/>
            <person name="Webb H.K."/>
            <person name="Ryan J."/>
            <person name="Lagutin K."/>
            <person name="Vyssotski M."/>
            <person name="Crawford R.J."/>
            <person name="Rodriguez-Valera F."/>
        </authorList>
    </citation>
    <scope>NUCLEOTIDE SEQUENCE [LARGE SCALE GENOMIC DNA]</scope>
    <source>
        <strain evidence="3">DSM 17117 / CIP 110805 / LMG 28347 / Deep ecotype</strain>
    </source>
</reference>
<dbReference type="AlphaFoldDB" id="F2G7J1"/>
<evidence type="ECO:0000313" key="3">
    <source>
        <dbReference type="Proteomes" id="UP000001870"/>
    </source>
</evidence>
<feature type="signal peptide" evidence="1">
    <location>
        <begin position="1"/>
        <end position="18"/>
    </location>
</feature>
<proteinExistence type="predicted"/>
<dbReference type="InterPro" id="IPR006626">
    <property type="entry name" value="PbH1"/>
</dbReference>
<accession>F2G7J1</accession>
<dbReference type="EMBL" id="CP001103">
    <property type="protein sequence ID" value="AEA97641.1"/>
    <property type="molecule type" value="Genomic_DNA"/>
</dbReference>
<dbReference type="RefSeq" id="WP_012517981.1">
    <property type="nucleotide sequence ID" value="NC_011138.3"/>
</dbReference>
<dbReference type="HOGENOM" id="CLU_042502_0_0_6"/>
<evidence type="ECO:0000313" key="2">
    <source>
        <dbReference type="EMBL" id="AEA97641.1"/>
    </source>
</evidence>
<dbReference type="InterPro" id="IPR011050">
    <property type="entry name" value="Pectin_lyase_fold/virulence"/>
</dbReference>
<evidence type="ECO:0008006" key="4">
    <source>
        <dbReference type="Google" id="ProtNLM"/>
    </source>
</evidence>
<feature type="chain" id="PRO_5003282539" description="Right handed beta helix domain-containing protein" evidence="1">
    <location>
        <begin position="19"/>
        <end position="343"/>
    </location>
</feature>
<evidence type="ECO:0000256" key="1">
    <source>
        <dbReference type="SAM" id="SignalP"/>
    </source>
</evidence>
<dbReference type="SMART" id="SM00710">
    <property type="entry name" value="PbH1"/>
    <property type="match status" value="4"/>
</dbReference>
<name>F2G7J1_ALTMD</name>
<dbReference type="KEGG" id="amc:MADE_1007505"/>
<keyword evidence="3" id="KW-1185">Reference proteome</keyword>
<reference evidence="2 3" key="1">
    <citation type="journal article" date="2008" name="ISME J.">
        <title>Comparative genomics of two ecotypes of the marine planktonic copiotroph Alteromonas macleodii suggests alternative lifestyles associated with different kinds of particulate organic matter.</title>
        <authorList>
            <person name="Ivars-Martinez E."/>
            <person name="Martin-Cuadrado A.B."/>
            <person name="D'Auria G."/>
            <person name="Mira A."/>
            <person name="Ferriera S."/>
            <person name="Johnson J."/>
            <person name="Friedman R."/>
            <person name="Rodriguez-Valera F."/>
        </authorList>
    </citation>
    <scope>NUCLEOTIDE SEQUENCE [LARGE SCALE GENOMIC DNA]</scope>
    <source>
        <strain evidence="3">DSM 17117 / CIP 110805 / LMG 28347 / Deep ecotype</strain>
    </source>
</reference>
<dbReference type="Gene3D" id="2.160.20.10">
    <property type="entry name" value="Single-stranded right-handed beta-helix, Pectin lyase-like"/>
    <property type="match status" value="1"/>
</dbReference>
<sequence length="343" mass="37474">MRLVTFALLSLIHVHALAAITVDSIDALARAITRPNSHIIVEPGVYKLNYRLQIKADNVTIAGASGSPEDVVFRGNGMRPASENGGDEILIDVHADDFTLTGVTLEQSANHLIQIRAELGADNFTLTNSILRDSYEQLLKVSASPNPDSPYSHNGKISNSRFSYSATVGPNYYIGGIDAHRAKNWVVENNHFENIASPSEHIAEHAIHFWRNSHNTIVRNNTIINSDRGIGFGLGNVDNEHIGGIIENNIIFHNNKGHPYKDAGIVLESAKGTKVLSNTVLLHSGYPNAIEYRFGFTHSVEIRNNVVLGAIKQRNGASGTVAENAQLTLSDEKRSMWSTLLGK</sequence>
<dbReference type="InterPro" id="IPR012334">
    <property type="entry name" value="Pectin_lyas_fold"/>
</dbReference>
<keyword evidence="1" id="KW-0732">Signal</keyword>
<protein>
    <recommendedName>
        <fullName evidence="4">Right handed beta helix domain-containing protein</fullName>
    </recommendedName>
</protein>
<dbReference type="Proteomes" id="UP000001870">
    <property type="component" value="Chromosome"/>
</dbReference>
<organism evidence="2 3">
    <name type="scientific">Alteromonas mediterranea (strain DSM 17117 / CIP 110805 / LMG 28347 / Deep ecotype)</name>
    <dbReference type="NCBI Taxonomy" id="1774373"/>
    <lineage>
        <taxon>Bacteria</taxon>
        <taxon>Pseudomonadati</taxon>
        <taxon>Pseudomonadota</taxon>
        <taxon>Gammaproteobacteria</taxon>
        <taxon>Alteromonadales</taxon>
        <taxon>Alteromonadaceae</taxon>
        <taxon>Alteromonas/Salinimonas group</taxon>
        <taxon>Alteromonas</taxon>
    </lineage>
</organism>